<reference evidence="2" key="2">
    <citation type="journal article" date="2015" name="Data Brief">
        <title>Shoot transcriptome of the giant reed, Arundo donax.</title>
        <authorList>
            <person name="Barrero R.A."/>
            <person name="Guerrero F.D."/>
            <person name="Moolhuijzen P."/>
            <person name="Goolsby J.A."/>
            <person name="Tidwell J."/>
            <person name="Bellgard S.E."/>
            <person name="Bellgard M.I."/>
        </authorList>
    </citation>
    <scope>NUCLEOTIDE SEQUENCE</scope>
    <source>
        <tissue evidence="2">Shoot tissue taken approximately 20 cm above the soil surface</tissue>
    </source>
</reference>
<protein>
    <submittedName>
        <fullName evidence="2">Uncharacterized protein</fullName>
    </submittedName>
</protein>
<organism evidence="2">
    <name type="scientific">Arundo donax</name>
    <name type="common">Giant reed</name>
    <name type="synonym">Donax arundinaceus</name>
    <dbReference type="NCBI Taxonomy" id="35708"/>
    <lineage>
        <taxon>Eukaryota</taxon>
        <taxon>Viridiplantae</taxon>
        <taxon>Streptophyta</taxon>
        <taxon>Embryophyta</taxon>
        <taxon>Tracheophyta</taxon>
        <taxon>Spermatophyta</taxon>
        <taxon>Magnoliopsida</taxon>
        <taxon>Liliopsida</taxon>
        <taxon>Poales</taxon>
        <taxon>Poaceae</taxon>
        <taxon>PACMAD clade</taxon>
        <taxon>Arundinoideae</taxon>
        <taxon>Arundineae</taxon>
        <taxon>Arundo</taxon>
    </lineage>
</organism>
<dbReference type="AlphaFoldDB" id="A0A0A9D3S8"/>
<feature type="region of interest" description="Disordered" evidence="1">
    <location>
        <begin position="1"/>
        <end position="87"/>
    </location>
</feature>
<feature type="compositionally biased region" description="Basic residues" evidence="1">
    <location>
        <begin position="19"/>
        <end position="33"/>
    </location>
</feature>
<proteinExistence type="predicted"/>
<dbReference type="EMBL" id="GBRH01219498">
    <property type="protein sequence ID" value="JAD78397.1"/>
    <property type="molecule type" value="Transcribed_RNA"/>
</dbReference>
<evidence type="ECO:0000256" key="1">
    <source>
        <dbReference type="SAM" id="MobiDB-lite"/>
    </source>
</evidence>
<accession>A0A0A9D3S8</accession>
<sequence>MDKENLNSVPTPEDEHQHQKQNAKGGRKVRYRGHQGQIQQNTNRQGSSGSESLNKLLPGPRMPDGTRGFTMGRGKSLAPQKSEKAEE</sequence>
<reference evidence="2" key="1">
    <citation type="submission" date="2014-09" db="EMBL/GenBank/DDBJ databases">
        <authorList>
            <person name="Magalhaes I.L.F."/>
            <person name="Oliveira U."/>
            <person name="Santos F.R."/>
            <person name="Vidigal T.H.D.A."/>
            <person name="Brescovit A.D."/>
            <person name="Santos A.J."/>
        </authorList>
    </citation>
    <scope>NUCLEOTIDE SEQUENCE</scope>
    <source>
        <tissue evidence="2">Shoot tissue taken approximately 20 cm above the soil surface</tissue>
    </source>
</reference>
<feature type="compositionally biased region" description="Polar residues" evidence="1">
    <location>
        <begin position="1"/>
        <end position="10"/>
    </location>
</feature>
<name>A0A0A9D3S8_ARUDO</name>
<feature type="compositionally biased region" description="Polar residues" evidence="1">
    <location>
        <begin position="36"/>
        <end position="53"/>
    </location>
</feature>
<evidence type="ECO:0000313" key="2">
    <source>
        <dbReference type="EMBL" id="JAD78397.1"/>
    </source>
</evidence>